<keyword evidence="2" id="KW-1185">Reference proteome</keyword>
<reference evidence="1 2" key="1">
    <citation type="journal article" date="2007" name="Science">
        <title>Sea anemone genome reveals ancestral eumetazoan gene repertoire and genomic organization.</title>
        <authorList>
            <person name="Putnam N.H."/>
            <person name="Srivastava M."/>
            <person name="Hellsten U."/>
            <person name="Dirks B."/>
            <person name="Chapman J."/>
            <person name="Salamov A."/>
            <person name="Terry A."/>
            <person name="Shapiro H."/>
            <person name="Lindquist E."/>
            <person name="Kapitonov V.V."/>
            <person name="Jurka J."/>
            <person name="Genikhovich G."/>
            <person name="Grigoriev I.V."/>
            <person name="Lucas S.M."/>
            <person name="Steele R.E."/>
            <person name="Finnerty J.R."/>
            <person name="Technau U."/>
            <person name="Martindale M.Q."/>
            <person name="Rokhsar D.S."/>
        </authorList>
    </citation>
    <scope>NUCLEOTIDE SEQUENCE [LARGE SCALE GENOMIC DNA]</scope>
    <source>
        <strain evidence="2">CH2 X CH6</strain>
    </source>
</reference>
<sequence>MAADVSVDLEEAHFSFLPSQPNIYSMAKIDPLPEESKVLVASLNGRVTCVEYENESGGLFSREIPFTYIPAGDAEIVSIDAFVRSSSDYSQGLVIGISLILLNVQNNSGNNQKQFLNIYSSVEKDKEVCLDNIAEGCQLIELDFVPFQLCHTQIKSKRSVRETVFLLAGSDCTVHMFMEDNTHQSFEEYQTEDIFPEFQDLQSNVIWMDIKCLPLDQRLTAIGCQSGHVQVALVDTAEDPKILQLFHVDHDGPITAVNVFPWQHDDLNTSSPDMSVDKPSPEYHLLVCCATEPCVIYTNIISQGLSQIVVLPDSDKFDCVLCTCMADVDWDGNKELLLGTYGQELLVYKFGSTSTGQSTILDLELMWRRSFSSPLYAIQYLDMTGDGLREVVVASLLGVHILQHKLDKAASLCYSKIKKLQESDHCHQVPDREDLAPEP</sequence>
<dbReference type="InterPro" id="IPR029982">
    <property type="entry name" value="Kptn"/>
</dbReference>
<dbReference type="PANTHER" id="PTHR15435">
    <property type="entry name" value="KICSTOR COMPLEX PROTEIN KAPTIN"/>
    <property type="match status" value="1"/>
</dbReference>
<dbReference type="STRING" id="45351.A7SVJ3"/>
<dbReference type="GO" id="GO:0030027">
    <property type="term" value="C:lamellipodium"/>
    <property type="evidence" value="ECO:0000318"/>
    <property type="project" value="GO_Central"/>
</dbReference>
<dbReference type="AlphaFoldDB" id="A7SVJ3"/>
<proteinExistence type="predicted"/>
<gene>
    <name evidence="1" type="ORF">NEMVEDRAFT_v1g174799</name>
</gene>
<dbReference type="FunCoup" id="A7SVJ3">
    <property type="interactions" value="4"/>
</dbReference>
<dbReference type="OrthoDB" id="10267127at2759"/>
<dbReference type="GO" id="GO:1904262">
    <property type="term" value="P:negative regulation of TORC1 signaling"/>
    <property type="evidence" value="ECO:0000318"/>
    <property type="project" value="GO_Central"/>
</dbReference>
<dbReference type="GO" id="GO:0140007">
    <property type="term" value="C:KICSTOR complex"/>
    <property type="evidence" value="ECO:0000318"/>
    <property type="project" value="GO_Central"/>
</dbReference>
<accession>A7SVJ3</accession>
<dbReference type="PhylomeDB" id="A7SVJ3"/>
<dbReference type="GO" id="GO:0051015">
    <property type="term" value="F:actin filament binding"/>
    <property type="evidence" value="ECO:0000318"/>
    <property type="project" value="GO_Central"/>
</dbReference>
<evidence type="ECO:0008006" key="3">
    <source>
        <dbReference type="Google" id="ProtNLM"/>
    </source>
</evidence>
<dbReference type="HOGENOM" id="CLU_037754_0_0_1"/>
<dbReference type="eggNOG" id="ENOG502QTF2">
    <property type="taxonomic scope" value="Eukaryota"/>
</dbReference>
<dbReference type="GO" id="GO:0007015">
    <property type="term" value="P:actin filament organization"/>
    <property type="evidence" value="ECO:0007669"/>
    <property type="project" value="InterPro"/>
</dbReference>
<organism evidence="1 2">
    <name type="scientific">Nematostella vectensis</name>
    <name type="common">Starlet sea anemone</name>
    <dbReference type="NCBI Taxonomy" id="45351"/>
    <lineage>
        <taxon>Eukaryota</taxon>
        <taxon>Metazoa</taxon>
        <taxon>Cnidaria</taxon>
        <taxon>Anthozoa</taxon>
        <taxon>Hexacorallia</taxon>
        <taxon>Actiniaria</taxon>
        <taxon>Edwardsiidae</taxon>
        <taxon>Nematostella</taxon>
    </lineage>
</organism>
<dbReference type="OMA" id="REDIHQT"/>
<dbReference type="PANTHER" id="PTHR15435:SF2">
    <property type="entry name" value="KICSTOR COMPLEX PROTEIN KAPTIN"/>
    <property type="match status" value="1"/>
</dbReference>
<dbReference type="Proteomes" id="UP000001593">
    <property type="component" value="Unassembled WGS sequence"/>
</dbReference>
<dbReference type="GO" id="GO:0034198">
    <property type="term" value="P:cellular response to amino acid starvation"/>
    <property type="evidence" value="ECO:0000318"/>
    <property type="project" value="GO_Central"/>
</dbReference>
<dbReference type="InterPro" id="IPR028994">
    <property type="entry name" value="Integrin_alpha_N"/>
</dbReference>
<dbReference type="InParanoid" id="A7SVJ3"/>
<dbReference type="KEGG" id="nve:5503281"/>
<dbReference type="EMBL" id="DS469837">
    <property type="protein sequence ID" value="EDO32276.1"/>
    <property type="molecule type" value="Genomic_DNA"/>
</dbReference>
<dbReference type="GO" id="GO:0015629">
    <property type="term" value="C:actin cytoskeleton"/>
    <property type="evidence" value="ECO:0007669"/>
    <property type="project" value="InterPro"/>
</dbReference>
<evidence type="ECO:0000313" key="2">
    <source>
        <dbReference type="Proteomes" id="UP000001593"/>
    </source>
</evidence>
<name>A7SVJ3_NEMVE</name>
<evidence type="ECO:0000313" key="1">
    <source>
        <dbReference type="EMBL" id="EDO32276.1"/>
    </source>
</evidence>
<dbReference type="SUPFAM" id="SSF69318">
    <property type="entry name" value="Integrin alpha N-terminal domain"/>
    <property type="match status" value="1"/>
</dbReference>
<protein>
    <recommendedName>
        <fullName evidence="3">KICSTOR complex protein kaptin</fullName>
    </recommendedName>
</protein>